<dbReference type="PANTHER" id="PTHR43825:SF3">
    <property type="entry name" value="PYRUVATE DEHYDROGENASE E1 COMPONENT"/>
    <property type="match status" value="1"/>
</dbReference>
<comment type="catalytic activity">
    <reaction evidence="8 9">
        <text>N(6)-[(R)-lipoyl]-L-lysyl-[protein] + pyruvate + H(+) = N(6)-[(R)-S(8)-acetyldihydrolipoyl]-L-lysyl-[protein] + CO2</text>
        <dbReference type="Rhea" id="RHEA:19189"/>
        <dbReference type="Rhea" id="RHEA-COMP:10474"/>
        <dbReference type="Rhea" id="RHEA-COMP:10478"/>
        <dbReference type="ChEBI" id="CHEBI:15361"/>
        <dbReference type="ChEBI" id="CHEBI:15378"/>
        <dbReference type="ChEBI" id="CHEBI:16526"/>
        <dbReference type="ChEBI" id="CHEBI:83099"/>
        <dbReference type="ChEBI" id="CHEBI:83111"/>
        <dbReference type="EC" id="1.2.4.1"/>
    </reaction>
</comment>
<evidence type="ECO:0000256" key="3">
    <source>
        <dbReference type="ARBA" id="ARBA00012281"/>
    </source>
</evidence>
<evidence type="ECO:0000259" key="12">
    <source>
        <dbReference type="Pfam" id="PF17831"/>
    </source>
</evidence>
<name>A0A9Q3W831_9GAMM</name>
<evidence type="ECO:0000256" key="5">
    <source>
        <dbReference type="ARBA" id="ARBA00023002"/>
    </source>
</evidence>
<evidence type="ECO:0000259" key="13">
    <source>
        <dbReference type="Pfam" id="PF22613"/>
    </source>
</evidence>
<dbReference type="InterPro" id="IPR005474">
    <property type="entry name" value="Transketolase_N"/>
</dbReference>
<evidence type="ECO:0000256" key="6">
    <source>
        <dbReference type="ARBA" id="ARBA00023052"/>
    </source>
</evidence>
<evidence type="ECO:0000256" key="4">
    <source>
        <dbReference type="ARBA" id="ARBA00017172"/>
    </source>
</evidence>
<dbReference type="InterPro" id="IPR041621">
    <property type="entry name" value="PDH_E1_M"/>
</dbReference>
<dbReference type="Proteomes" id="UP001107961">
    <property type="component" value="Unassembled WGS sequence"/>
</dbReference>
<dbReference type="EMBL" id="JAJVKT010000017">
    <property type="protein sequence ID" value="MCE7509798.1"/>
    <property type="molecule type" value="Genomic_DNA"/>
</dbReference>
<feature type="domain" description="Transketolase-like C-terminal" evidence="13">
    <location>
        <begin position="711"/>
        <end position="847"/>
    </location>
</feature>
<keyword evidence="15" id="KW-1185">Reference proteome</keyword>
<keyword evidence="5 9" id="KW-0560">Oxidoreductase</keyword>
<comment type="cofactor">
    <cofactor evidence="1 9">
        <name>thiamine diphosphate</name>
        <dbReference type="ChEBI" id="CHEBI:58937"/>
    </cofactor>
</comment>
<dbReference type="CDD" id="cd02017">
    <property type="entry name" value="TPP_E1_EcPDC_like"/>
    <property type="match status" value="1"/>
</dbReference>
<feature type="domain" description="Pyruvate dehydrogenase E1 component middle" evidence="12">
    <location>
        <begin position="480"/>
        <end position="697"/>
    </location>
</feature>
<comment type="function">
    <text evidence="2 9">Component of the pyruvate dehydrogenase (PDH) complex, that catalyzes the overall conversion of pyruvate to acetyl-CoA and CO(2).</text>
</comment>
<dbReference type="InterPro" id="IPR009014">
    <property type="entry name" value="Transketo_C/PFOR_II"/>
</dbReference>
<evidence type="ECO:0000256" key="2">
    <source>
        <dbReference type="ARBA" id="ARBA00003157"/>
    </source>
</evidence>
<dbReference type="Pfam" id="PF17831">
    <property type="entry name" value="PDH_E1_M"/>
    <property type="match status" value="1"/>
</dbReference>
<evidence type="ECO:0000313" key="15">
    <source>
        <dbReference type="Proteomes" id="UP001107961"/>
    </source>
</evidence>
<keyword evidence="10" id="KW-0479">Metal-binding</keyword>
<dbReference type="InterPro" id="IPR051157">
    <property type="entry name" value="PDH/Transketolase"/>
</dbReference>
<dbReference type="RefSeq" id="WP_233925978.1">
    <property type="nucleotide sequence ID" value="NZ_JAJVKT010000017.1"/>
</dbReference>
<dbReference type="InterPro" id="IPR035807">
    <property type="entry name" value="PDC_E1_N"/>
</dbReference>
<evidence type="ECO:0000313" key="14">
    <source>
        <dbReference type="EMBL" id="MCE7509798.1"/>
    </source>
</evidence>
<dbReference type="PIRSF" id="PIRSF000156">
    <property type="entry name" value="Pyruvate_dh_E1"/>
    <property type="match status" value="1"/>
</dbReference>
<keyword evidence="6 9" id="KW-0786">Thiamine pyrophosphate</keyword>
<feature type="binding site" evidence="10">
    <location>
        <position position="262"/>
    </location>
    <ligand>
        <name>Mg(2+)</name>
        <dbReference type="ChEBI" id="CHEBI:18420"/>
    </ligand>
</feature>
<dbReference type="InterPro" id="IPR055152">
    <property type="entry name" value="Transketolase-like_C_2"/>
</dbReference>
<keyword evidence="7 9" id="KW-0670">Pyruvate</keyword>
<dbReference type="Pfam" id="PF00456">
    <property type="entry name" value="Transketolase_N"/>
    <property type="match status" value="1"/>
</dbReference>
<evidence type="ECO:0000256" key="1">
    <source>
        <dbReference type="ARBA" id="ARBA00001964"/>
    </source>
</evidence>
<keyword evidence="10" id="KW-0460">Magnesium</keyword>
<dbReference type="FunFam" id="3.40.50.970:FF:000011">
    <property type="entry name" value="Pyruvate dehydrogenase E1 component"/>
    <property type="match status" value="1"/>
</dbReference>
<feature type="binding site" evidence="10">
    <location>
        <position position="230"/>
    </location>
    <ligand>
        <name>Mg(2+)</name>
        <dbReference type="ChEBI" id="CHEBI:18420"/>
    </ligand>
</feature>
<feature type="domain" description="Transketolase N-terminal" evidence="11">
    <location>
        <begin position="105"/>
        <end position="292"/>
    </location>
</feature>
<evidence type="ECO:0000256" key="10">
    <source>
        <dbReference type="PIRSR" id="PIRSR000156-1"/>
    </source>
</evidence>
<dbReference type="GO" id="GO:0004739">
    <property type="term" value="F:pyruvate dehydrogenase (acetyl-transferring) activity"/>
    <property type="evidence" value="ECO:0007669"/>
    <property type="project" value="UniProtKB-EC"/>
</dbReference>
<organism evidence="14 15">
    <name type="scientific">Alloalcanivorax xenomutans</name>
    <dbReference type="NCBI Taxonomy" id="1094342"/>
    <lineage>
        <taxon>Bacteria</taxon>
        <taxon>Pseudomonadati</taxon>
        <taxon>Pseudomonadota</taxon>
        <taxon>Gammaproteobacteria</taxon>
        <taxon>Oceanospirillales</taxon>
        <taxon>Alcanivoracaceae</taxon>
        <taxon>Alloalcanivorax</taxon>
    </lineage>
</organism>
<feature type="binding site" evidence="10">
    <location>
        <position position="260"/>
    </location>
    <ligand>
        <name>Mg(2+)</name>
        <dbReference type="ChEBI" id="CHEBI:18420"/>
    </ligand>
</feature>
<evidence type="ECO:0000259" key="11">
    <source>
        <dbReference type="Pfam" id="PF00456"/>
    </source>
</evidence>
<comment type="caution">
    <text evidence="14">The sequence shown here is derived from an EMBL/GenBank/DDBJ whole genome shotgun (WGS) entry which is preliminary data.</text>
</comment>
<dbReference type="SUPFAM" id="SSF52922">
    <property type="entry name" value="TK C-terminal domain-like"/>
    <property type="match status" value="1"/>
</dbReference>
<dbReference type="GO" id="GO:0000287">
    <property type="term" value="F:magnesium ion binding"/>
    <property type="evidence" value="ECO:0007669"/>
    <property type="project" value="UniProtKB-ARBA"/>
</dbReference>
<comment type="cofactor">
    <cofactor evidence="10">
        <name>Mg(2+)</name>
        <dbReference type="ChEBI" id="CHEBI:18420"/>
    </cofactor>
</comment>
<proteinExistence type="predicted"/>
<reference evidence="14" key="1">
    <citation type="submission" date="2022-01" db="EMBL/GenBank/DDBJ databases">
        <authorList>
            <person name="Karlyshev A.V."/>
            <person name="Jaspars M."/>
        </authorList>
    </citation>
    <scope>NUCLEOTIDE SEQUENCE</scope>
    <source>
        <strain evidence="14">AGSA3-2</strain>
    </source>
</reference>
<dbReference type="AlphaFoldDB" id="A0A9Q3W831"/>
<dbReference type="InterPro" id="IPR004660">
    <property type="entry name" value="PDH_E1"/>
</dbReference>
<dbReference type="NCBIfam" id="TIGR00759">
    <property type="entry name" value="aceE"/>
    <property type="match status" value="1"/>
</dbReference>
<evidence type="ECO:0000256" key="9">
    <source>
        <dbReference type="PIRNR" id="PIRNR000156"/>
    </source>
</evidence>
<dbReference type="InterPro" id="IPR029061">
    <property type="entry name" value="THDP-binding"/>
</dbReference>
<dbReference type="FunFam" id="3.40.50.970:FF:000009">
    <property type="entry name" value="Pyruvate dehydrogenase E1 component"/>
    <property type="match status" value="1"/>
</dbReference>
<dbReference type="Pfam" id="PF22613">
    <property type="entry name" value="Transketolase_C_1"/>
    <property type="match status" value="1"/>
</dbReference>
<protein>
    <recommendedName>
        <fullName evidence="4 9">Pyruvate dehydrogenase E1 component</fullName>
        <ecNumber evidence="3 9">1.2.4.1</ecNumber>
    </recommendedName>
</protein>
<evidence type="ECO:0000256" key="8">
    <source>
        <dbReference type="ARBA" id="ARBA00051231"/>
    </source>
</evidence>
<gene>
    <name evidence="14" type="primary">aceE</name>
    <name evidence="14" type="ORF">LZG35_14230</name>
</gene>
<sequence>MQKRNFFDDIDPAETREWLDALESVIEREGPQRAAWLLDVLTNGAQEQGVLRTHLNTPYINTIPPRKEAPLPGDLFMERRIRSLIRWNALVTVLRANKSDDDLGGHIASFASSATLYDVGFNHFFHAPHDDNPGDLVFFQGHSAPGVYARAYLEGRIDEEQLDNFRREVAGKGLSSYPHPWLMPDFWQFPTVSMGLGPMQAIYQAYVMKYLQNRELVADHNRKVWAFLGDGEMDEPESLGALSMAGREQLDNLVFVVNCNLQRLDGPVRGNGKIIQELESLFRGAGWNVIKVIWGRLWDPLLEKDDEGLLRRRMEECVDGEYQAYKKNGGAYTREHFFGAYPELKKMVEHMSDEDIYRLNRGGHDPFKVYAAYNEAVNHTGQPTVILAKTVKGYATGAGEAVNKTHQMKKMDLESLKEFRDRFDMPFTDEELEAIPYYKPEEDSPELRYMRQQREKLGGYMPVRRREASQSLKMPGLDFFVNFLEGTGDREISTTMAFVRMLNALVKDKTLGERVVPIVPDEARTFGMEGMFRQLGIYSSKGQKYEPEDAGQVMYYREDKKGQILEEGINEAGAMAAWIAAATSYSVHDFTLIPFFIYYSMFGFQRTGDFWWAAGDSQARGFLLGGTAGRTTLNGEGLQHQDGHSHVLTSTVPNCVSYDPTYAYEVAVILQDGLKRMYEDHENIFYYLTLMNENYVHGAMPEGAEEGIRRGMYLLHEGKGGKKAAKVQLLGSGTILREVEAAAELLYQDFGVSADVWSVTSFNELRREGIRADRDRMLAPERDKHEPTWVERCLADRAGPVIASTDYIRAYADQIRPWIKAPYRVLGTDGFGRSDSRAQLRHFFEVDRYFVVLAALTALRDEGEVEADVVKKAMEKYRIDPAKPYPVTH</sequence>
<dbReference type="Gene3D" id="3.40.50.920">
    <property type="match status" value="1"/>
</dbReference>
<accession>A0A9Q3W831</accession>
<dbReference type="PANTHER" id="PTHR43825">
    <property type="entry name" value="PYRUVATE DEHYDROGENASE E1 COMPONENT"/>
    <property type="match status" value="1"/>
</dbReference>
<evidence type="ECO:0000256" key="7">
    <source>
        <dbReference type="ARBA" id="ARBA00023317"/>
    </source>
</evidence>
<dbReference type="EC" id="1.2.4.1" evidence="3 9"/>
<dbReference type="Gene3D" id="3.40.50.970">
    <property type="match status" value="2"/>
</dbReference>
<dbReference type="SUPFAM" id="SSF52518">
    <property type="entry name" value="Thiamin diphosphate-binding fold (THDP-binding)"/>
    <property type="match status" value="2"/>
</dbReference>